<evidence type="ECO:0000313" key="2">
    <source>
        <dbReference type="Proteomes" id="UP000015241"/>
    </source>
</evidence>
<dbReference type="AlphaFoldDB" id="S8DWR0"/>
<protein>
    <submittedName>
        <fullName evidence="1">Uncharacterized protein</fullName>
    </submittedName>
</protein>
<evidence type="ECO:0000313" key="1">
    <source>
        <dbReference type="EMBL" id="EPS97042.1"/>
    </source>
</evidence>
<proteinExistence type="predicted"/>
<dbReference type="Proteomes" id="UP000015241">
    <property type="component" value="Unassembled WGS sequence"/>
</dbReference>
<reference evidence="1 2" key="1">
    <citation type="journal article" date="2012" name="Science">
        <title>The Paleozoic origin of enzymatic lignin decomposition reconstructed from 31 fungal genomes.</title>
        <authorList>
            <person name="Floudas D."/>
            <person name="Binder M."/>
            <person name="Riley R."/>
            <person name="Barry K."/>
            <person name="Blanchette R.A."/>
            <person name="Henrissat B."/>
            <person name="Martinez A.T."/>
            <person name="Otillar R."/>
            <person name="Spatafora J.W."/>
            <person name="Yadav J.S."/>
            <person name="Aerts A."/>
            <person name="Benoit I."/>
            <person name="Boyd A."/>
            <person name="Carlson A."/>
            <person name="Copeland A."/>
            <person name="Coutinho P.M."/>
            <person name="de Vries R.P."/>
            <person name="Ferreira P."/>
            <person name="Findley K."/>
            <person name="Foster B."/>
            <person name="Gaskell J."/>
            <person name="Glotzer D."/>
            <person name="Gorecki P."/>
            <person name="Heitman J."/>
            <person name="Hesse C."/>
            <person name="Hori C."/>
            <person name="Igarashi K."/>
            <person name="Jurgens J.A."/>
            <person name="Kallen N."/>
            <person name="Kersten P."/>
            <person name="Kohler A."/>
            <person name="Kuees U."/>
            <person name="Kumar T.K.A."/>
            <person name="Kuo A."/>
            <person name="LaButti K."/>
            <person name="Larrondo L.F."/>
            <person name="Lindquist E."/>
            <person name="Ling A."/>
            <person name="Lombard V."/>
            <person name="Lucas S."/>
            <person name="Lundell T."/>
            <person name="Martin R."/>
            <person name="McLaughlin D.J."/>
            <person name="Morgenstern I."/>
            <person name="Morin E."/>
            <person name="Murat C."/>
            <person name="Nagy L.G."/>
            <person name="Nolan M."/>
            <person name="Ohm R.A."/>
            <person name="Patyshakuliyeva A."/>
            <person name="Rokas A."/>
            <person name="Ruiz-Duenas F.J."/>
            <person name="Sabat G."/>
            <person name="Salamov A."/>
            <person name="Samejima M."/>
            <person name="Schmutz J."/>
            <person name="Slot J.C."/>
            <person name="St John F."/>
            <person name="Stenlid J."/>
            <person name="Sun H."/>
            <person name="Sun S."/>
            <person name="Syed K."/>
            <person name="Tsang A."/>
            <person name="Wiebenga A."/>
            <person name="Young D."/>
            <person name="Pisabarro A."/>
            <person name="Eastwood D.C."/>
            <person name="Martin F."/>
            <person name="Cullen D."/>
            <person name="Grigoriev I.V."/>
            <person name="Hibbett D.S."/>
        </authorList>
    </citation>
    <scope>NUCLEOTIDE SEQUENCE</scope>
    <source>
        <strain evidence="2">FP-58527</strain>
    </source>
</reference>
<dbReference type="InParanoid" id="S8DWR0"/>
<accession>S8DWR0</accession>
<keyword evidence="2" id="KW-1185">Reference proteome</keyword>
<dbReference type="EMBL" id="KE504180">
    <property type="protein sequence ID" value="EPS97042.1"/>
    <property type="molecule type" value="Genomic_DNA"/>
</dbReference>
<dbReference type="HOGENOM" id="CLU_1938201_0_0_1"/>
<gene>
    <name evidence="1" type="ORF">FOMPIDRAFT_1052740</name>
</gene>
<name>S8DWR0_FOMSC</name>
<organism evidence="1 2">
    <name type="scientific">Fomitopsis schrenkii</name>
    <name type="common">Brown rot fungus</name>
    <dbReference type="NCBI Taxonomy" id="2126942"/>
    <lineage>
        <taxon>Eukaryota</taxon>
        <taxon>Fungi</taxon>
        <taxon>Dikarya</taxon>
        <taxon>Basidiomycota</taxon>
        <taxon>Agaricomycotina</taxon>
        <taxon>Agaricomycetes</taxon>
        <taxon>Polyporales</taxon>
        <taxon>Fomitopsis</taxon>
    </lineage>
</organism>
<sequence>MHYLMKTGVAEVTAVLEHGSKPMLAGCAADLITIVVECPLHRHPASIGVRVADVGGRMSVGYFCKHFAVALLNMLRQCPLCAHVSARQAYLFSLNYVGGTTVKAHIFLLGFVAAPLANSRINRSDFPRQL</sequence>